<organism evidence="1 2">
    <name type="scientific">Dendrothele bispora (strain CBS 962.96)</name>
    <dbReference type="NCBI Taxonomy" id="1314807"/>
    <lineage>
        <taxon>Eukaryota</taxon>
        <taxon>Fungi</taxon>
        <taxon>Dikarya</taxon>
        <taxon>Basidiomycota</taxon>
        <taxon>Agaricomycotina</taxon>
        <taxon>Agaricomycetes</taxon>
        <taxon>Agaricomycetidae</taxon>
        <taxon>Agaricales</taxon>
        <taxon>Agaricales incertae sedis</taxon>
        <taxon>Dendrothele</taxon>
    </lineage>
</organism>
<name>A0A4S8MTX4_DENBC</name>
<reference evidence="1 2" key="1">
    <citation type="journal article" date="2019" name="Nat. Ecol. Evol.">
        <title>Megaphylogeny resolves global patterns of mushroom evolution.</title>
        <authorList>
            <person name="Varga T."/>
            <person name="Krizsan K."/>
            <person name="Foldi C."/>
            <person name="Dima B."/>
            <person name="Sanchez-Garcia M."/>
            <person name="Sanchez-Ramirez S."/>
            <person name="Szollosi G.J."/>
            <person name="Szarkandi J.G."/>
            <person name="Papp V."/>
            <person name="Albert L."/>
            <person name="Andreopoulos W."/>
            <person name="Angelini C."/>
            <person name="Antonin V."/>
            <person name="Barry K.W."/>
            <person name="Bougher N.L."/>
            <person name="Buchanan P."/>
            <person name="Buyck B."/>
            <person name="Bense V."/>
            <person name="Catcheside P."/>
            <person name="Chovatia M."/>
            <person name="Cooper J."/>
            <person name="Damon W."/>
            <person name="Desjardin D."/>
            <person name="Finy P."/>
            <person name="Geml J."/>
            <person name="Haridas S."/>
            <person name="Hughes K."/>
            <person name="Justo A."/>
            <person name="Karasinski D."/>
            <person name="Kautmanova I."/>
            <person name="Kiss B."/>
            <person name="Kocsube S."/>
            <person name="Kotiranta H."/>
            <person name="LaButti K.M."/>
            <person name="Lechner B.E."/>
            <person name="Liimatainen K."/>
            <person name="Lipzen A."/>
            <person name="Lukacs Z."/>
            <person name="Mihaltcheva S."/>
            <person name="Morgado L.N."/>
            <person name="Niskanen T."/>
            <person name="Noordeloos M.E."/>
            <person name="Ohm R.A."/>
            <person name="Ortiz-Santana B."/>
            <person name="Ovrebo C."/>
            <person name="Racz N."/>
            <person name="Riley R."/>
            <person name="Savchenko A."/>
            <person name="Shiryaev A."/>
            <person name="Soop K."/>
            <person name="Spirin V."/>
            <person name="Szebenyi C."/>
            <person name="Tomsovsky M."/>
            <person name="Tulloss R.E."/>
            <person name="Uehling J."/>
            <person name="Grigoriev I.V."/>
            <person name="Vagvolgyi C."/>
            <person name="Papp T."/>
            <person name="Martin F.M."/>
            <person name="Miettinen O."/>
            <person name="Hibbett D.S."/>
            <person name="Nagy L.G."/>
        </authorList>
    </citation>
    <scope>NUCLEOTIDE SEQUENCE [LARGE SCALE GENOMIC DNA]</scope>
    <source>
        <strain evidence="1 2">CBS 962.96</strain>
    </source>
</reference>
<evidence type="ECO:0000313" key="1">
    <source>
        <dbReference type="EMBL" id="THV06637.1"/>
    </source>
</evidence>
<dbReference type="EMBL" id="ML179041">
    <property type="protein sequence ID" value="THV06637.1"/>
    <property type="molecule type" value="Genomic_DNA"/>
</dbReference>
<proteinExistence type="predicted"/>
<evidence type="ECO:0000313" key="2">
    <source>
        <dbReference type="Proteomes" id="UP000297245"/>
    </source>
</evidence>
<accession>A0A4S8MTX4</accession>
<gene>
    <name evidence="1" type="ORF">K435DRAFT_773000</name>
</gene>
<dbReference type="Proteomes" id="UP000297245">
    <property type="component" value="Unassembled WGS sequence"/>
</dbReference>
<keyword evidence="2" id="KW-1185">Reference proteome</keyword>
<dbReference type="AlphaFoldDB" id="A0A4S8MTX4"/>
<feature type="non-terminal residue" evidence="1">
    <location>
        <position position="82"/>
    </location>
</feature>
<protein>
    <submittedName>
        <fullName evidence="1">Uncharacterized protein</fullName>
    </submittedName>
</protein>
<sequence>MDEFLVSSVHPASAKRQLANYLQVNLILHIPRRRRCLTCNIAQPESHFRNIAVTTRANHVDASRGMKKCTLCLKLHSRRFYP</sequence>